<name>A0A1G1W6Z4_9BACT</name>
<keyword evidence="3 11" id="KW-0547">Nucleotide-binding</keyword>
<dbReference type="GO" id="GO:0000166">
    <property type="term" value="F:nucleotide binding"/>
    <property type="evidence" value="ECO:0007669"/>
    <property type="project" value="UniProtKB-KW"/>
</dbReference>
<dbReference type="Pfam" id="PF01931">
    <property type="entry name" value="NTPase_I-T"/>
    <property type="match status" value="1"/>
</dbReference>
<sequence>MRVALGSTSPPKIKAVKAAFKKAFSEPVEVVTVKVPSGVSDQPSTDKETYQGAFNRATNARKEAKADFGVGIEGGIHKHDHGVFSNAWIVVLGENEKIGIGTSARFQLPPKVLRLMERGDEMGVVMDKVAGTKNIKLRGGAYSVLSDGKLSRWEAYEQGVLSALMPFLTLEYWD</sequence>
<dbReference type="AlphaFoldDB" id="A0A1G1W6Z4"/>
<evidence type="ECO:0000256" key="4">
    <source>
        <dbReference type="ARBA" id="ARBA00022801"/>
    </source>
</evidence>
<dbReference type="PANTHER" id="PTHR34699:SF2">
    <property type="entry name" value="NON-CANONICAL PURINE NTP PHOSPHATASE_PRRC1 DOMAIN-CONTAINING PROTEIN"/>
    <property type="match status" value="1"/>
</dbReference>
<keyword evidence="6 11" id="KW-0546">Nucleotide metabolism</keyword>
<evidence type="ECO:0000256" key="10">
    <source>
        <dbReference type="ARBA" id="ARBA00060855"/>
    </source>
</evidence>
<accession>A0A1G1W6Z4</accession>
<evidence type="ECO:0000256" key="9">
    <source>
        <dbReference type="ARBA" id="ARBA00048781"/>
    </source>
</evidence>
<keyword evidence="5 11" id="KW-0460">Magnesium</keyword>
<feature type="binding site" evidence="11">
    <location>
        <begin position="7"/>
        <end position="12"/>
    </location>
    <ligand>
        <name>substrate</name>
    </ligand>
</feature>
<comment type="function">
    <text evidence="11">Phosphatase that hydrolyzes non-canonical purine nucleotides such as XTP and ITP to their respective diphosphate derivatives. Probably excludes non-canonical purines from DNA/RNA precursor pool, thus preventing their incorporation into DNA/RNA and avoiding chromosomal lesions.</text>
</comment>
<feature type="domain" description="Non-canonical purine NTP phosphatase/PRRC1" evidence="12">
    <location>
        <begin position="6"/>
        <end position="168"/>
    </location>
</feature>
<gene>
    <name evidence="13" type="ORF">A2172_04105</name>
</gene>
<organism evidence="13 14">
    <name type="scientific">Candidatus Woykebacteria bacterium RBG_13_40_15</name>
    <dbReference type="NCBI Taxonomy" id="1802593"/>
    <lineage>
        <taxon>Bacteria</taxon>
        <taxon>Candidatus Woykeibacteriota</taxon>
    </lineage>
</organism>
<evidence type="ECO:0000256" key="5">
    <source>
        <dbReference type="ARBA" id="ARBA00022842"/>
    </source>
</evidence>
<dbReference type="GO" id="GO:0046872">
    <property type="term" value="F:metal ion binding"/>
    <property type="evidence" value="ECO:0007669"/>
    <property type="project" value="UniProtKB-KW"/>
</dbReference>
<dbReference type="EC" id="3.6.1.73" evidence="11"/>
<keyword evidence="7 11" id="KW-0464">Manganese</keyword>
<comment type="caution">
    <text evidence="13">The sequence shown here is derived from an EMBL/GenBank/DDBJ whole genome shotgun (WGS) entry which is preliminary data.</text>
</comment>
<evidence type="ECO:0000256" key="1">
    <source>
        <dbReference type="ARBA" id="ARBA00001936"/>
    </source>
</evidence>
<keyword evidence="4 11" id="KW-0378">Hydrolase</keyword>
<reference evidence="13 14" key="1">
    <citation type="journal article" date="2016" name="Nat. Commun.">
        <title>Thousands of microbial genomes shed light on interconnected biogeochemical processes in an aquifer system.</title>
        <authorList>
            <person name="Anantharaman K."/>
            <person name="Brown C.T."/>
            <person name="Hug L.A."/>
            <person name="Sharon I."/>
            <person name="Castelle C.J."/>
            <person name="Probst A.J."/>
            <person name="Thomas B.C."/>
            <person name="Singh A."/>
            <person name="Wilkins M.J."/>
            <person name="Karaoz U."/>
            <person name="Brodie E.L."/>
            <person name="Williams K.H."/>
            <person name="Hubbard S.S."/>
            <person name="Banfield J.F."/>
        </authorList>
    </citation>
    <scope>NUCLEOTIDE SEQUENCE [LARGE SCALE GENOMIC DNA]</scope>
</reference>
<evidence type="ECO:0000256" key="3">
    <source>
        <dbReference type="ARBA" id="ARBA00022741"/>
    </source>
</evidence>
<dbReference type="EMBL" id="MHCP01000025">
    <property type="protein sequence ID" value="OGY23384.1"/>
    <property type="molecule type" value="Genomic_DNA"/>
</dbReference>
<dbReference type="SUPFAM" id="SSF52972">
    <property type="entry name" value="ITPase-like"/>
    <property type="match status" value="1"/>
</dbReference>
<comment type="subunit">
    <text evidence="11">Homodimer.</text>
</comment>
<comment type="caution">
    <text evidence="11">Lacks conserved residue(s) required for the propagation of feature annotation.</text>
</comment>
<evidence type="ECO:0000259" key="12">
    <source>
        <dbReference type="Pfam" id="PF01931"/>
    </source>
</evidence>
<dbReference type="PANTHER" id="PTHR34699">
    <property type="match status" value="1"/>
</dbReference>
<evidence type="ECO:0000256" key="8">
    <source>
        <dbReference type="ARBA" id="ARBA00048174"/>
    </source>
</evidence>
<comment type="similarity">
    <text evidence="10 11">Belongs to the YjjX NTPase family.</text>
</comment>
<dbReference type="GO" id="GO:0009117">
    <property type="term" value="P:nucleotide metabolic process"/>
    <property type="evidence" value="ECO:0007669"/>
    <property type="project" value="UniProtKB-KW"/>
</dbReference>
<comment type="catalytic activity">
    <reaction evidence="9 11">
        <text>XTP + H2O = XDP + phosphate + H(+)</text>
        <dbReference type="Rhea" id="RHEA:28406"/>
        <dbReference type="ChEBI" id="CHEBI:15377"/>
        <dbReference type="ChEBI" id="CHEBI:15378"/>
        <dbReference type="ChEBI" id="CHEBI:43474"/>
        <dbReference type="ChEBI" id="CHEBI:59884"/>
        <dbReference type="ChEBI" id="CHEBI:61314"/>
        <dbReference type="EC" id="3.6.1.73"/>
    </reaction>
</comment>
<dbReference type="HAMAP" id="MF_00648">
    <property type="entry name" value="Non_canon_purine_NTPase_YjjX"/>
    <property type="match status" value="1"/>
</dbReference>
<dbReference type="InterPro" id="IPR002786">
    <property type="entry name" value="Non_canon_purine_NTPase"/>
</dbReference>
<dbReference type="STRING" id="1802593.A2172_04105"/>
<dbReference type="Proteomes" id="UP000176631">
    <property type="component" value="Unassembled WGS sequence"/>
</dbReference>
<comment type="cofactor">
    <cofactor evidence="1">
        <name>Mn(2+)</name>
        <dbReference type="ChEBI" id="CHEBI:29035"/>
    </cofactor>
</comment>
<dbReference type="NCBIfam" id="TIGR00258">
    <property type="entry name" value="inosine/xanthosine triphosphatase"/>
    <property type="match status" value="1"/>
</dbReference>
<evidence type="ECO:0000313" key="14">
    <source>
        <dbReference type="Proteomes" id="UP000176631"/>
    </source>
</evidence>
<evidence type="ECO:0000256" key="11">
    <source>
        <dbReference type="HAMAP-Rule" id="MF_00648"/>
    </source>
</evidence>
<dbReference type="InterPro" id="IPR029001">
    <property type="entry name" value="ITPase-like_fam"/>
</dbReference>
<evidence type="ECO:0000256" key="2">
    <source>
        <dbReference type="ARBA" id="ARBA00022723"/>
    </source>
</evidence>
<dbReference type="Gene3D" id="3.90.950.10">
    <property type="match status" value="1"/>
</dbReference>
<comment type="cofactor">
    <cofactor evidence="11">
        <name>Mg(2+)</name>
        <dbReference type="ChEBI" id="CHEBI:18420"/>
    </cofactor>
    <cofactor evidence="11">
        <name>Mn(2+)</name>
        <dbReference type="ChEBI" id="CHEBI:29035"/>
    </cofactor>
    <text evidence="11">Binds 1 divalent metal cation per subunit; can use either Mg(2+) or Mn(2+).</text>
</comment>
<dbReference type="GO" id="GO:0103023">
    <property type="term" value="F:ITPase activity"/>
    <property type="evidence" value="ECO:0007669"/>
    <property type="project" value="UniProtKB-EC"/>
</dbReference>
<evidence type="ECO:0000256" key="6">
    <source>
        <dbReference type="ARBA" id="ARBA00023080"/>
    </source>
</evidence>
<dbReference type="GO" id="GO:0006772">
    <property type="term" value="P:thiamine metabolic process"/>
    <property type="evidence" value="ECO:0007669"/>
    <property type="project" value="TreeGrafter"/>
</dbReference>
<dbReference type="FunFam" id="3.90.950.10:FF:000002">
    <property type="entry name" value="Inosine/xanthosine triphosphatase"/>
    <property type="match status" value="1"/>
</dbReference>
<evidence type="ECO:0000256" key="7">
    <source>
        <dbReference type="ARBA" id="ARBA00023211"/>
    </source>
</evidence>
<comment type="catalytic activity">
    <reaction evidence="8 11">
        <text>ITP + H2O = IDP + phosphate + H(+)</text>
        <dbReference type="Rhea" id="RHEA:28330"/>
        <dbReference type="ChEBI" id="CHEBI:15377"/>
        <dbReference type="ChEBI" id="CHEBI:15378"/>
        <dbReference type="ChEBI" id="CHEBI:43474"/>
        <dbReference type="ChEBI" id="CHEBI:58280"/>
        <dbReference type="ChEBI" id="CHEBI:61402"/>
        <dbReference type="EC" id="3.6.1.73"/>
    </reaction>
</comment>
<proteinExistence type="inferred from homology"/>
<protein>
    <recommendedName>
        <fullName evidence="11">Probable inosine/xanthosine triphosphatase</fullName>
        <shortName evidence="11">ITPase/XTPase</shortName>
        <ecNumber evidence="11">3.6.1.73</ecNumber>
    </recommendedName>
    <alternativeName>
        <fullName evidence="11">Non-canonical purine NTP phosphatase</fullName>
    </alternativeName>
    <alternativeName>
        <fullName evidence="11">Non-standard purine NTP phosphatase</fullName>
    </alternativeName>
    <alternativeName>
        <fullName evidence="11">Nucleoside-triphosphate phosphatase</fullName>
        <shortName evidence="11">NTPase</shortName>
    </alternativeName>
</protein>
<evidence type="ECO:0000313" key="13">
    <source>
        <dbReference type="EMBL" id="OGY23384.1"/>
    </source>
</evidence>
<dbReference type="InterPro" id="IPR026533">
    <property type="entry name" value="NTPase/PRRC1"/>
</dbReference>
<keyword evidence="2 11" id="KW-0479">Metal-binding</keyword>
<dbReference type="InterPro" id="IPR050299">
    <property type="entry name" value="YjjX_NTPase"/>
</dbReference>